<evidence type="ECO:0000259" key="6">
    <source>
        <dbReference type="Pfam" id="PF05154"/>
    </source>
</evidence>
<organism evidence="7 8">
    <name type="scientific">Gracilinema caldarium (strain ATCC 51460 / DSM 7334 / H1)</name>
    <name type="common">Treponema caldarium</name>
    <dbReference type="NCBI Taxonomy" id="744872"/>
    <lineage>
        <taxon>Bacteria</taxon>
        <taxon>Pseudomonadati</taxon>
        <taxon>Spirochaetota</taxon>
        <taxon>Spirochaetia</taxon>
        <taxon>Spirochaetales</taxon>
        <taxon>Breznakiellaceae</taxon>
        <taxon>Gracilinema</taxon>
    </lineage>
</organism>
<feature type="transmembrane region" description="Helical" evidence="5">
    <location>
        <begin position="6"/>
        <end position="26"/>
    </location>
</feature>
<evidence type="ECO:0000313" key="8">
    <source>
        <dbReference type="Proteomes" id="UP000000503"/>
    </source>
</evidence>
<dbReference type="Gene3D" id="1.10.10.10">
    <property type="entry name" value="Winged helix-like DNA-binding domain superfamily/Winged helix DNA-binding domain"/>
    <property type="match status" value="1"/>
</dbReference>
<dbReference type="Pfam" id="PF05154">
    <property type="entry name" value="TM2"/>
    <property type="match status" value="1"/>
</dbReference>
<gene>
    <name evidence="7" type="ordered locus">Spica_1165</name>
</gene>
<dbReference type="EMBL" id="CP002868">
    <property type="protein sequence ID" value="AEJ19311.1"/>
    <property type="molecule type" value="Genomic_DNA"/>
</dbReference>
<dbReference type="InterPro" id="IPR036388">
    <property type="entry name" value="WH-like_DNA-bd_sf"/>
</dbReference>
<dbReference type="InterPro" id="IPR036390">
    <property type="entry name" value="WH_DNA-bd_sf"/>
</dbReference>
<name>F8F0G7_GRAC1</name>
<accession>F8F0G7</accession>
<dbReference type="AlphaFoldDB" id="F8F0G7"/>
<dbReference type="GO" id="GO:0016020">
    <property type="term" value="C:membrane"/>
    <property type="evidence" value="ECO:0007669"/>
    <property type="project" value="UniProtKB-SubCell"/>
</dbReference>
<dbReference type="eggNOG" id="COG2314">
    <property type="taxonomic scope" value="Bacteria"/>
</dbReference>
<sequence>MYNLFIAYMLWFISGFGALGFHRFYLGKIPTGILWMCTGGLGMFGAVYDFFTLPRQVAEANLRVELQNSIHGPRYTQQNLNWRYAEDAQTNYVSKDSIERTILRLAKQNKGVVTASELALEGSISIDEAKKALEKLVDQGYAELRVRKTGTLVYTFPEFMDSDAPLEDF</sequence>
<keyword evidence="8" id="KW-1185">Reference proteome</keyword>
<reference evidence="8" key="1">
    <citation type="journal article" date="2013" name="Stand. Genomic Sci.">
        <title>Genome sequence of the thermophilic fresh-water bacterium Spirochaeta caldaria type strain (H1(T)), reclassification of Spirochaeta caldaria, Spirochaeta stenostrepta, and Spirochaeta zuelzerae in the genus Treponema as Treponema caldaria comb. nov., Treponema stenostrepta comb. nov., and Treponema zuelzerae comb. nov., and emendation of the genus Treponema.</title>
        <authorList>
            <person name="Abt B."/>
            <person name="Goker M."/>
            <person name="Scheuner C."/>
            <person name="Han C."/>
            <person name="Lu M."/>
            <person name="Misra M."/>
            <person name="Lapidus A."/>
            <person name="Nolan M."/>
            <person name="Lucas S."/>
            <person name="Hammon N."/>
            <person name="Deshpande S."/>
            <person name="Cheng J.F."/>
            <person name="Tapia R."/>
            <person name="Goodwin L.A."/>
            <person name="Pitluck S."/>
            <person name="Liolios K."/>
            <person name="Pagani I."/>
            <person name="Ivanova N."/>
            <person name="Mavromatis K."/>
            <person name="Mikhailova N."/>
            <person name="Huntemann M."/>
            <person name="Pati A."/>
            <person name="Chen A."/>
            <person name="Palaniappan K."/>
            <person name="Land M."/>
            <person name="Hauser L."/>
            <person name="Jeffries C.D."/>
            <person name="Rohde M."/>
            <person name="Spring S."/>
            <person name="Gronow S."/>
            <person name="Detter J.C."/>
            <person name="Bristow J."/>
            <person name="Eisen J.A."/>
            <person name="Markowitz V."/>
            <person name="Hugenholtz P."/>
            <person name="Kyrpides N.C."/>
            <person name="Woyke T."/>
            <person name="Klenk H.P."/>
        </authorList>
    </citation>
    <scope>NUCLEOTIDE SEQUENCE</scope>
    <source>
        <strain evidence="8">ATCC 51460 / DSM 7334 / H1</strain>
    </source>
</reference>
<dbReference type="OrthoDB" id="8215804at2"/>
<dbReference type="Proteomes" id="UP000000503">
    <property type="component" value="Chromosome"/>
</dbReference>
<evidence type="ECO:0000256" key="2">
    <source>
        <dbReference type="ARBA" id="ARBA00022692"/>
    </source>
</evidence>
<evidence type="ECO:0000256" key="4">
    <source>
        <dbReference type="ARBA" id="ARBA00023136"/>
    </source>
</evidence>
<dbReference type="PANTHER" id="PTHR44733">
    <property type="entry name" value="DNAJ HOMOLOG SUBFAMILY C MEMBER 22"/>
    <property type="match status" value="1"/>
</dbReference>
<dbReference type="STRING" id="744872.Spica_1165"/>
<feature type="domain" description="TM2" evidence="6">
    <location>
        <begin position="3"/>
        <end position="51"/>
    </location>
</feature>
<dbReference type="KEGG" id="scd:Spica_1165"/>
<dbReference type="SUPFAM" id="SSF46785">
    <property type="entry name" value="Winged helix' DNA-binding domain"/>
    <property type="match status" value="1"/>
</dbReference>
<evidence type="ECO:0000256" key="5">
    <source>
        <dbReference type="SAM" id="Phobius"/>
    </source>
</evidence>
<dbReference type="InterPro" id="IPR007829">
    <property type="entry name" value="TM2"/>
</dbReference>
<keyword evidence="3 5" id="KW-1133">Transmembrane helix</keyword>
<evidence type="ECO:0000313" key="7">
    <source>
        <dbReference type="EMBL" id="AEJ19311.1"/>
    </source>
</evidence>
<feature type="transmembrane region" description="Helical" evidence="5">
    <location>
        <begin position="33"/>
        <end position="51"/>
    </location>
</feature>
<proteinExistence type="predicted"/>
<evidence type="ECO:0000256" key="1">
    <source>
        <dbReference type="ARBA" id="ARBA00004141"/>
    </source>
</evidence>
<comment type="subcellular location">
    <subcellularLocation>
        <location evidence="1">Membrane</location>
        <topology evidence="1">Multi-pass membrane protein</topology>
    </subcellularLocation>
</comment>
<dbReference type="HOGENOM" id="CLU_133283_0_0_12"/>
<evidence type="ECO:0000256" key="3">
    <source>
        <dbReference type="ARBA" id="ARBA00022989"/>
    </source>
</evidence>
<keyword evidence="4 5" id="KW-0472">Membrane</keyword>
<protein>
    <recommendedName>
        <fullName evidence="6">TM2 domain-containing protein</fullName>
    </recommendedName>
</protein>
<dbReference type="RefSeq" id="WP_013968622.1">
    <property type="nucleotide sequence ID" value="NC_015732.1"/>
</dbReference>
<dbReference type="PANTHER" id="PTHR44733:SF1">
    <property type="entry name" value="DNAJ HOMOLOG SUBFAMILY C MEMBER 22"/>
    <property type="match status" value="1"/>
</dbReference>
<keyword evidence="2 5" id="KW-0812">Transmembrane</keyword>